<organism evidence="10 11">
    <name type="scientific">Kocuria coralli</name>
    <dbReference type="NCBI Taxonomy" id="1461025"/>
    <lineage>
        <taxon>Bacteria</taxon>
        <taxon>Bacillati</taxon>
        <taxon>Actinomycetota</taxon>
        <taxon>Actinomycetes</taxon>
        <taxon>Micrococcales</taxon>
        <taxon>Micrococcaceae</taxon>
        <taxon>Kocuria</taxon>
    </lineage>
</organism>
<dbReference type="EMBL" id="SZWF01000019">
    <property type="protein sequence ID" value="KAA9393449.1"/>
    <property type="molecule type" value="Genomic_DNA"/>
</dbReference>
<feature type="transmembrane region" description="Helical" evidence="9">
    <location>
        <begin position="76"/>
        <end position="93"/>
    </location>
</feature>
<keyword evidence="3" id="KW-0813">Transport</keyword>
<keyword evidence="5 9" id="KW-0812">Transmembrane</keyword>
<feature type="transmembrane region" description="Helical" evidence="9">
    <location>
        <begin position="42"/>
        <end position="64"/>
    </location>
</feature>
<dbReference type="OrthoDB" id="9791248at2"/>
<evidence type="ECO:0000256" key="9">
    <source>
        <dbReference type="SAM" id="Phobius"/>
    </source>
</evidence>
<protein>
    <submittedName>
        <fullName evidence="10">Nicotinamide mononucleotide transporter</fullName>
    </submittedName>
</protein>
<evidence type="ECO:0000313" key="10">
    <source>
        <dbReference type="EMBL" id="KAA9393449.1"/>
    </source>
</evidence>
<comment type="similarity">
    <text evidence="2">Belongs to the nicotinamide ribonucleoside (NR) uptake permease (TC 4.B.1) family.</text>
</comment>
<evidence type="ECO:0000256" key="1">
    <source>
        <dbReference type="ARBA" id="ARBA00004651"/>
    </source>
</evidence>
<proteinExistence type="inferred from homology"/>
<dbReference type="GO" id="GO:0005886">
    <property type="term" value="C:plasma membrane"/>
    <property type="evidence" value="ECO:0007669"/>
    <property type="project" value="UniProtKB-SubCell"/>
</dbReference>
<feature type="transmembrane region" description="Helical" evidence="9">
    <location>
        <begin position="141"/>
        <end position="159"/>
    </location>
</feature>
<evidence type="ECO:0000256" key="8">
    <source>
        <dbReference type="SAM" id="MobiDB-lite"/>
    </source>
</evidence>
<accession>A0A5J5KUS4</accession>
<dbReference type="Pfam" id="PF04973">
    <property type="entry name" value="NMN_transporter"/>
    <property type="match status" value="1"/>
</dbReference>
<dbReference type="PANTHER" id="PTHR36122">
    <property type="entry name" value="NICOTINAMIDE RIBOSIDE TRANSPORTER PNUC"/>
    <property type="match status" value="1"/>
</dbReference>
<sequence>MDFLRWLFDAQLHIGSGFILWREVLGNVFGLLSALGGMRRKVWAWPIGIVGNALLFTVFMGTVFGSPNPVNLLGQAGRQIMFIAVAVYGWVRWRQSRGDAGAAVTPRWASGRERVLLVALLLIGTVALTPVFRAMGSYEPVWADAWIFVGSLIATWGMARGWTEFWLVWVAVDIVGVPLLVSAGYWASAAMYLFYGAFTLTGFFVWWRVQRREAATGGDEGAPAPAGAVVSVETAFPDVSVNVHRPGTHPDGAPAEDPGRSDGGGS</sequence>
<evidence type="ECO:0000313" key="11">
    <source>
        <dbReference type="Proteomes" id="UP000325957"/>
    </source>
</evidence>
<keyword evidence="7 9" id="KW-0472">Membrane</keyword>
<dbReference type="AlphaFoldDB" id="A0A5J5KUS4"/>
<keyword evidence="11" id="KW-1185">Reference proteome</keyword>
<keyword evidence="6 9" id="KW-1133">Transmembrane helix</keyword>
<feature type="transmembrane region" description="Helical" evidence="9">
    <location>
        <begin position="114"/>
        <end position="135"/>
    </location>
</feature>
<evidence type="ECO:0000256" key="2">
    <source>
        <dbReference type="ARBA" id="ARBA00006669"/>
    </source>
</evidence>
<dbReference type="PANTHER" id="PTHR36122:SF2">
    <property type="entry name" value="NICOTINAMIDE RIBOSIDE TRANSPORTER PNUC"/>
    <property type="match status" value="1"/>
</dbReference>
<comment type="subcellular location">
    <subcellularLocation>
        <location evidence="1">Cell membrane</location>
        <topology evidence="1">Multi-pass membrane protein</topology>
    </subcellularLocation>
</comment>
<dbReference type="GO" id="GO:0034257">
    <property type="term" value="F:nicotinamide riboside transmembrane transporter activity"/>
    <property type="evidence" value="ECO:0007669"/>
    <property type="project" value="InterPro"/>
</dbReference>
<feature type="transmembrane region" description="Helical" evidence="9">
    <location>
        <begin position="166"/>
        <end position="186"/>
    </location>
</feature>
<evidence type="ECO:0000256" key="4">
    <source>
        <dbReference type="ARBA" id="ARBA00022475"/>
    </source>
</evidence>
<dbReference type="NCBIfam" id="TIGR01528">
    <property type="entry name" value="NMN_trans_PnuC"/>
    <property type="match status" value="1"/>
</dbReference>
<evidence type="ECO:0000256" key="3">
    <source>
        <dbReference type="ARBA" id="ARBA00022448"/>
    </source>
</evidence>
<gene>
    <name evidence="10" type="ORF">FCK90_12100</name>
</gene>
<keyword evidence="4" id="KW-1003">Cell membrane</keyword>
<evidence type="ECO:0000256" key="6">
    <source>
        <dbReference type="ARBA" id="ARBA00022989"/>
    </source>
</evidence>
<feature type="region of interest" description="Disordered" evidence="8">
    <location>
        <begin position="241"/>
        <end position="266"/>
    </location>
</feature>
<dbReference type="Proteomes" id="UP000325957">
    <property type="component" value="Unassembled WGS sequence"/>
</dbReference>
<evidence type="ECO:0000256" key="7">
    <source>
        <dbReference type="ARBA" id="ARBA00023136"/>
    </source>
</evidence>
<comment type="caution">
    <text evidence="10">The sequence shown here is derived from an EMBL/GenBank/DDBJ whole genome shotgun (WGS) entry which is preliminary data.</text>
</comment>
<name>A0A5J5KUS4_9MICC</name>
<feature type="transmembrane region" description="Helical" evidence="9">
    <location>
        <begin position="12"/>
        <end position="35"/>
    </location>
</feature>
<dbReference type="InterPro" id="IPR006419">
    <property type="entry name" value="NMN_transpt_PnuC"/>
</dbReference>
<feature type="transmembrane region" description="Helical" evidence="9">
    <location>
        <begin position="192"/>
        <end position="209"/>
    </location>
</feature>
<evidence type="ECO:0000256" key="5">
    <source>
        <dbReference type="ARBA" id="ARBA00022692"/>
    </source>
</evidence>
<reference evidence="10 11" key="1">
    <citation type="submission" date="2019-05" db="EMBL/GenBank/DDBJ databases">
        <title>Kocuria coralli sp. nov., a novel actinobacterium isolated from coral reef seawater.</title>
        <authorList>
            <person name="Li J."/>
        </authorList>
    </citation>
    <scope>NUCLEOTIDE SEQUENCE [LARGE SCALE GENOMIC DNA]</scope>
    <source>
        <strain evidence="10 11">SCSIO 13007</strain>
    </source>
</reference>